<dbReference type="AlphaFoldDB" id="A0A2H3DPZ4"/>
<feature type="region of interest" description="Disordered" evidence="1">
    <location>
        <begin position="1"/>
        <end position="37"/>
    </location>
</feature>
<protein>
    <submittedName>
        <fullName evidence="2">Uncharacterized protein</fullName>
    </submittedName>
</protein>
<dbReference type="Proteomes" id="UP000217790">
    <property type="component" value="Unassembled WGS sequence"/>
</dbReference>
<name>A0A2H3DPZ4_ARMGA</name>
<dbReference type="InParanoid" id="A0A2H3DPZ4"/>
<dbReference type="OrthoDB" id="10385739at2759"/>
<keyword evidence="3" id="KW-1185">Reference proteome</keyword>
<evidence type="ECO:0000313" key="3">
    <source>
        <dbReference type="Proteomes" id="UP000217790"/>
    </source>
</evidence>
<accession>A0A2H3DPZ4</accession>
<proteinExistence type="predicted"/>
<evidence type="ECO:0000256" key="1">
    <source>
        <dbReference type="SAM" id="MobiDB-lite"/>
    </source>
</evidence>
<dbReference type="EMBL" id="KZ293668">
    <property type="protein sequence ID" value="PBK89526.1"/>
    <property type="molecule type" value="Genomic_DNA"/>
</dbReference>
<evidence type="ECO:0000313" key="2">
    <source>
        <dbReference type="EMBL" id="PBK89526.1"/>
    </source>
</evidence>
<reference evidence="3" key="1">
    <citation type="journal article" date="2017" name="Nat. Ecol. Evol.">
        <title>Genome expansion and lineage-specific genetic innovations in the forest pathogenic fungi Armillaria.</title>
        <authorList>
            <person name="Sipos G."/>
            <person name="Prasanna A.N."/>
            <person name="Walter M.C."/>
            <person name="O'Connor E."/>
            <person name="Balint B."/>
            <person name="Krizsan K."/>
            <person name="Kiss B."/>
            <person name="Hess J."/>
            <person name="Varga T."/>
            <person name="Slot J."/>
            <person name="Riley R."/>
            <person name="Boka B."/>
            <person name="Rigling D."/>
            <person name="Barry K."/>
            <person name="Lee J."/>
            <person name="Mihaltcheva S."/>
            <person name="LaButti K."/>
            <person name="Lipzen A."/>
            <person name="Waldron R."/>
            <person name="Moloney N.M."/>
            <person name="Sperisen C."/>
            <person name="Kredics L."/>
            <person name="Vagvoelgyi C."/>
            <person name="Patrignani A."/>
            <person name="Fitzpatrick D."/>
            <person name="Nagy I."/>
            <person name="Doyle S."/>
            <person name="Anderson J.B."/>
            <person name="Grigoriev I.V."/>
            <person name="Gueldener U."/>
            <person name="Muensterkoetter M."/>
            <person name="Nagy L.G."/>
        </authorList>
    </citation>
    <scope>NUCLEOTIDE SEQUENCE [LARGE SCALE GENOMIC DNA]</scope>
    <source>
        <strain evidence="3">Ar21-2</strain>
    </source>
</reference>
<gene>
    <name evidence="2" type="ORF">ARMGADRAFT_1015143</name>
</gene>
<organism evidence="2 3">
    <name type="scientific">Armillaria gallica</name>
    <name type="common">Bulbous honey fungus</name>
    <name type="synonym">Armillaria bulbosa</name>
    <dbReference type="NCBI Taxonomy" id="47427"/>
    <lineage>
        <taxon>Eukaryota</taxon>
        <taxon>Fungi</taxon>
        <taxon>Dikarya</taxon>
        <taxon>Basidiomycota</taxon>
        <taxon>Agaricomycotina</taxon>
        <taxon>Agaricomycetes</taxon>
        <taxon>Agaricomycetidae</taxon>
        <taxon>Agaricales</taxon>
        <taxon>Marasmiineae</taxon>
        <taxon>Physalacriaceae</taxon>
        <taxon>Armillaria</taxon>
    </lineage>
</organism>
<feature type="compositionally biased region" description="Low complexity" evidence="1">
    <location>
        <begin position="1"/>
        <end position="36"/>
    </location>
</feature>
<sequence>MPYSTCSDFDSSASSKTSGPDSLSRSSSNSMASPAPAEHPISVDYYKWGHRIFAALPKMPLDHFDFSVDHSTRKARQKAYEAEAEVAMEGVLAEYQQ</sequence>
<dbReference type="OMA" id="WGHRIFA"/>